<dbReference type="PANTHER" id="PTHR43248">
    <property type="entry name" value="2-SUCCINYL-6-HYDROXY-2,4-CYCLOHEXADIENE-1-CARBOXYLATE SYNTHASE"/>
    <property type="match status" value="1"/>
</dbReference>
<accession>A0A3D8R704</accession>
<dbReference type="STRING" id="1849047.A0A3D8R704"/>
<evidence type="ECO:0000313" key="5">
    <source>
        <dbReference type="Proteomes" id="UP000256645"/>
    </source>
</evidence>
<dbReference type="InterPro" id="IPR051601">
    <property type="entry name" value="Serine_prot/Carboxylest_S33"/>
</dbReference>
<dbReference type="GO" id="GO:0016787">
    <property type="term" value="F:hydrolase activity"/>
    <property type="evidence" value="ECO:0007669"/>
    <property type="project" value="UniProtKB-KW"/>
</dbReference>
<gene>
    <name evidence="4" type="ORF">BP6252_08845</name>
</gene>
<dbReference type="InterPro" id="IPR029058">
    <property type="entry name" value="AB_hydrolase_fold"/>
</dbReference>
<evidence type="ECO:0000256" key="1">
    <source>
        <dbReference type="ARBA" id="ARBA00010088"/>
    </source>
</evidence>
<reference evidence="4 5" key="1">
    <citation type="journal article" date="2018" name="IMA Fungus">
        <title>IMA Genome-F 9: Draft genome sequence of Annulohypoxylon stygium, Aspergillus mulundensis, Berkeleyomyces basicola (syn. Thielaviopsis basicola), Ceratocystis smalleyi, two Cercospora beticola strains, Coleophoma cylindrospora, Fusarium fracticaudum, Phialophora cf. hyalina, and Morchella septimelata.</title>
        <authorList>
            <person name="Wingfield B.D."/>
            <person name="Bills G.F."/>
            <person name="Dong Y."/>
            <person name="Huang W."/>
            <person name="Nel W.J."/>
            <person name="Swalarsk-Parry B.S."/>
            <person name="Vaghefi N."/>
            <person name="Wilken P.M."/>
            <person name="An Z."/>
            <person name="de Beer Z.W."/>
            <person name="De Vos L."/>
            <person name="Chen L."/>
            <person name="Duong T.A."/>
            <person name="Gao Y."/>
            <person name="Hammerbacher A."/>
            <person name="Kikkert J.R."/>
            <person name="Li Y."/>
            <person name="Li H."/>
            <person name="Li K."/>
            <person name="Li Q."/>
            <person name="Liu X."/>
            <person name="Ma X."/>
            <person name="Naidoo K."/>
            <person name="Pethybridge S.J."/>
            <person name="Sun J."/>
            <person name="Steenkamp E.T."/>
            <person name="van der Nest M.A."/>
            <person name="van Wyk S."/>
            <person name="Wingfield M.J."/>
            <person name="Xiong C."/>
            <person name="Yue Q."/>
            <person name="Zhang X."/>
        </authorList>
    </citation>
    <scope>NUCLEOTIDE SEQUENCE [LARGE SCALE GENOMIC DNA]</scope>
    <source>
        <strain evidence="4 5">BP6252</strain>
    </source>
</reference>
<evidence type="ECO:0000259" key="3">
    <source>
        <dbReference type="Pfam" id="PF12697"/>
    </source>
</evidence>
<keyword evidence="5" id="KW-1185">Reference proteome</keyword>
<keyword evidence="2" id="KW-0378">Hydrolase</keyword>
<dbReference type="AlphaFoldDB" id="A0A3D8R704"/>
<feature type="domain" description="AB hydrolase-1" evidence="3">
    <location>
        <begin position="46"/>
        <end position="169"/>
    </location>
</feature>
<protein>
    <recommendedName>
        <fullName evidence="3">AB hydrolase-1 domain-containing protein</fullName>
    </recommendedName>
</protein>
<sequence length="327" mass="36636">MTEPSLQDWDKGDKSGLVSIGEHKLYVSIAGPDRRANEPVVIVMQGLGSTIDEWVAVRRLTTPFVRILTYDRTGLGKSESHPSPLKTHTTVGIAHELSTLLRNLHLAPPYIVVGHSWGGVLARELLHLRGADIVGMVFVDANQETTFARHEEFPYACVQAIDTGIDAFEVTEERAKNVLQPGEFAAIERAQGEARYQATTMAECEGFKLGVAVLAPKKQLEEHALGEHPVSVIHGRWTARHFQNTLDAAVRMGNGTEQDRREYQHFVDDWEANSGVRMREILKLSCDPSLCVYRESTRSGHNIQYMEPEIIVEEIKRVYDLVVQRGM</sequence>
<dbReference type="Pfam" id="PF12697">
    <property type="entry name" value="Abhydrolase_6"/>
    <property type="match status" value="1"/>
</dbReference>
<dbReference type="InterPro" id="IPR000073">
    <property type="entry name" value="AB_hydrolase_1"/>
</dbReference>
<proteinExistence type="inferred from homology"/>
<dbReference type="Gene3D" id="3.40.50.1820">
    <property type="entry name" value="alpha/beta hydrolase"/>
    <property type="match status" value="1"/>
</dbReference>
<comment type="similarity">
    <text evidence="1">Belongs to the peptidase S33 family.</text>
</comment>
<dbReference type="OrthoDB" id="294702at2759"/>
<evidence type="ECO:0000313" key="4">
    <source>
        <dbReference type="EMBL" id="RDW69825.1"/>
    </source>
</evidence>
<organism evidence="4 5">
    <name type="scientific">Coleophoma cylindrospora</name>
    <dbReference type="NCBI Taxonomy" id="1849047"/>
    <lineage>
        <taxon>Eukaryota</taxon>
        <taxon>Fungi</taxon>
        <taxon>Dikarya</taxon>
        <taxon>Ascomycota</taxon>
        <taxon>Pezizomycotina</taxon>
        <taxon>Leotiomycetes</taxon>
        <taxon>Helotiales</taxon>
        <taxon>Dermateaceae</taxon>
        <taxon>Coleophoma</taxon>
    </lineage>
</organism>
<evidence type="ECO:0000256" key="2">
    <source>
        <dbReference type="ARBA" id="ARBA00022801"/>
    </source>
</evidence>
<name>A0A3D8R704_9HELO</name>
<comment type="caution">
    <text evidence="4">The sequence shown here is derived from an EMBL/GenBank/DDBJ whole genome shotgun (WGS) entry which is preliminary data.</text>
</comment>
<dbReference type="Proteomes" id="UP000256645">
    <property type="component" value="Unassembled WGS sequence"/>
</dbReference>
<dbReference type="SUPFAM" id="SSF53474">
    <property type="entry name" value="alpha/beta-Hydrolases"/>
    <property type="match status" value="1"/>
</dbReference>
<dbReference type="EMBL" id="PDLM01000009">
    <property type="protein sequence ID" value="RDW69825.1"/>
    <property type="molecule type" value="Genomic_DNA"/>
</dbReference>